<feature type="compositionally biased region" description="Polar residues" evidence="1">
    <location>
        <begin position="392"/>
        <end position="406"/>
    </location>
</feature>
<dbReference type="OrthoDB" id="2579508at2759"/>
<dbReference type="Proteomes" id="UP000027265">
    <property type="component" value="Unassembled WGS sequence"/>
</dbReference>
<name>A0A067P8H7_9AGAM</name>
<proteinExistence type="predicted"/>
<dbReference type="AlphaFoldDB" id="A0A067P8H7"/>
<evidence type="ECO:0000256" key="1">
    <source>
        <dbReference type="SAM" id="MobiDB-lite"/>
    </source>
</evidence>
<dbReference type="InParanoid" id="A0A067P8H7"/>
<evidence type="ECO:0000313" key="2">
    <source>
        <dbReference type="EMBL" id="KDQ51213.1"/>
    </source>
</evidence>
<sequence>MSTGAFFIHPTNGVRLFLQHAQLPTFRLDPLTQLAPPVERRRTRDSILFKLRSSQTLKVLPRDQFDHRVSTFLDAYIPSDLRADVLDAGQVSISTHKVKEMFLNYPLKTALKVMNLSTNVSSYSWSGSEDVEENELESLLFARTNQPTGIAATAPLVVIYQSRLILTDREIDSFVGCAKRRMLSPTATTAQKLWSKITQICEGKKSPFFVLTNYDSWVFGAFSPDRQCAVATGRKQWDATQTSVLECLLYWMASATGAPSGFVFPEKKEFSNLPTIAEPPSSLENNPSQVGDQSVMKMPEPWSHLPAQTVNSNAPPQDRVNPMPGFRFETNEVDLEDGTFSTDECPISTVSVPEPGAVAFPQPWFPDEGPPHYENPQETEPPLPPQYRSRETSPTLDSHPTPSSQPDSRRPARSPPLRFSDMPPFFDVWNDDFGLLIE</sequence>
<gene>
    <name evidence="2" type="ORF">JAAARDRAFT_211186</name>
</gene>
<accession>A0A067P8H7</accession>
<feature type="region of interest" description="Disordered" evidence="1">
    <location>
        <begin position="350"/>
        <end position="427"/>
    </location>
</feature>
<protein>
    <submittedName>
        <fullName evidence="2">Uncharacterized protein</fullName>
    </submittedName>
</protein>
<dbReference type="HOGENOM" id="CLU_625639_0_0_1"/>
<dbReference type="EMBL" id="KL197750">
    <property type="protein sequence ID" value="KDQ51213.1"/>
    <property type="molecule type" value="Genomic_DNA"/>
</dbReference>
<evidence type="ECO:0000313" key="3">
    <source>
        <dbReference type="Proteomes" id="UP000027265"/>
    </source>
</evidence>
<organism evidence="2 3">
    <name type="scientific">Jaapia argillacea MUCL 33604</name>
    <dbReference type="NCBI Taxonomy" id="933084"/>
    <lineage>
        <taxon>Eukaryota</taxon>
        <taxon>Fungi</taxon>
        <taxon>Dikarya</taxon>
        <taxon>Basidiomycota</taxon>
        <taxon>Agaricomycotina</taxon>
        <taxon>Agaricomycetes</taxon>
        <taxon>Agaricomycetidae</taxon>
        <taxon>Jaapiales</taxon>
        <taxon>Jaapiaceae</taxon>
        <taxon>Jaapia</taxon>
    </lineage>
</organism>
<keyword evidence="3" id="KW-1185">Reference proteome</keyword>
<reference evidence="3" key="1">
    <citation type="journal article" date="2014" name="Proc. Natl. Acad. Sci. U.S.A.">
        <title>Extensive sampling of basidiomycete genomes demonstrates inadequacy of the white-rot/brown-rot paradigm for wood decay fungi.</title>
        <authorList>
            <person name="Riley R."/>
            <person name="Salamov A.A."/>
            <person name="Brown D.W."/>
            <person name="Nagy L.G."/>
            <person name="Floudas D."/>
            <person name="Held B.W."/>
            <person name="Levasseur A."/>
            <person name="Lombard V."/>
            <person name="Morin E."/>
            <person name="Otillar R."/>
            <person name="Lindquist E.A."/>
            <person name="Sun H."/>
            <person name="LaButti K.M."/>
            <person name="Schmutz J."/>
            <person name="Jabbour D."/>
            <person name="Luo H."/>
            <person name="Baker S.E."/>
            <person name="Pisabarro A.G."/>
            <person name="Walton J.D."/>
            <person name="Blanchette R.A."/>
            <person name="Henrissat B."/>
            <person name="Martin F."/>
            <person name="Cullen D."/>
            <person name="Hibbett D.S."/>
            <person name="Grigoriev I.V."/>
        </authorList>
    </citation>
    <scope>NUCLEOTIDE SEQUENCE [LARGE SCALE GENOMIC DNA]</scope>
    <source>
        <strain evidence="3">MUCL 33604</strain>
    </source>
</reference>